<dbReference type="STRING" id="419481.SAMN05216233_115119"/>
<dbReference type="AlphaFoldDB" id="A0A1G5HSA8"/>
<evidence type="ECO:0000313" key="1">
    <source>
        <dbReference type="EMBL" id="SCY66745.1"/>
    </source>
</evidence>
<evidence type="ECO:0008006" key="3">
    <source>
        <dbReference type="Google" id="ProtNLM"/>
    </source>
</evidence>
<accession>A0A1G5HSA8</accession>
<name>A0A1G5HSA8_9BACT</name>
<dbReference type="Proteomes" id="UP000198870">
    <property type="component" value="Unassembled WGS sequence"/>
</dbReference>
<gene>
    <name evidence="1" type="ORF">SAMN05216233_115119</name>
</gene>
<organism evidence="1 2">
    <name type="scientific">Desulfoluna spongiiphila</name>
    <dbReference type="NCBI Taxonomy" id="419481"/>
    <lineage>
        <taxon>Bacteria</taxon>
        <taxon>Pseudomonadati</taxon>
        <taxon>Thermodesulfobacteriota</taxon>
        <taxon>Desulfobacteria</taxon>
        <taxon>Desulfobacterales</taxon>
        <taxon>Desulfolunaceae</taxon>
        <taxon>Desulfoluna</taxon>
    </lineage>
</organism>
<proteinExistence type="predicted"/>
<evidence type="ECO:0000313" key="2">
    <source>
        <dbReference type="Proteomes" id="UP000198870"/>
    </source>
</evidence>
<dbReference type="RefSeq" id="WP_139164029.1">
    <property type="nucleotide sequence ID" value="NZ_FMUX01000015.1"/>
</dbReference>
<reference evidence="1 2" key="1">
    <citation type="submission" date="2016-10" db="EMBL/GenBank/DDBJ databases">
        <authorList>
            <person name="de Groot N.N."/>
        </authorList>
    </citation>
    <scope>NUCLEOTIDE SEQUENCE [LARGE SCALE GENOMIC DNA]</scope>
    <source>
        <strain evidence="1 2">AA1</strain>
    </source>
</reference>
<protein>
    <recommendedName>
        <fullName evidence="3">Phasin protein</fullName>
    </recommendedName>
</protein>
<keyword evidence="2" id="KW-1185">Reference proteome</keyword>
<sequence length="85" mass="10019">MNPLNLMQQIIQFQKTFTDNSFRSMDLLLEHGERLQYAWLDRFSILQGPTRETAALWLDANKTSRAYWHSAVNAVFAPFDPWDRS</sequence>
<dbReference type="EMBL" id="FMUX01000015">
    <property type="protein sequence ID" value="SCY66745.1"/>
    <property type="molecule type" value="Genomic_DNA"/>
</dbReference>